<feature type="compositionally biased region" description="Basic and acidic residues" evidence="1">
    <location>
        <begin position="695"/>
        <end position="705"/>
    </location>
</feature>
<dbReference type="SUPFAM" id="SSF47769">
    <property type="entry name" value="SAM/Pointed domain"/>
    <property type="match status" value="1"/>
</dbReference>
<dbReference type="eggNOG" id="ENOG502SGFN">
    <property type="taxonomic scope" value="Eukaryota"/>
</dbReference>
<feature type="region of interest" description="Disordered" evidence="1">
    <location>
        <begin position="537"/>
        <end position="773"/>
    </location>
</feature>
<feature type="region of interest" description="Disordered" evidence="1">
    <location>
        <begin position="53"/>
        <end position="150"/>
    </location>
</feature>
<dbReference type="WBParaSite" id="BXY_1757800.1">
    <property type="protein sequence ID" value="BXY_1757800.1"/>
    <property type="gene ID" value="BXY_1757800"/>
</dbReference>
<feature type="compositionally biased region" description="Basic residues" evidence="1">
    <location>
        <begin position="207"/>
        <end position="217"/>
    </location>
</feature>
<feature type="compositionally biased region" description="Polar residues" evidence="1">
    <location>
        <begin position="416"/>
        <end position="427"/>
    </location>
</feature>
<dbReference type="Proteomes" id="UP000095284">
    <property type="component" value="Unplaced"/>
</dbReference>
<feature type="compositionally biased region" description="Low complexity" evidence="1">
    <location>
        <begin position="313"/>
        <end position="333"/>
    </location>
</feature>
<feature type="compositionally biased region" description="Basic and acidic residues" evidence="1">
    <location>
        <begin position="557"/>
        <end position="587"/>
    </location>
</feature>
<feature type="compositionally biased region" description="Basic and acidic residues" evidence="1">
    <location>
        <begin position="724"/>
        <end position="733"/>
    </location>
</feature>
<feature type="compositionally biased region" description="Acidic residues" evidence="1">
    <location>
        <begin position="748"/>
        <end position="764"/>
    </location>
</feature>
<organism evidence="2 3">
    <name type="scientific">Bursaphelenchus xylophilus</name>
    <name type="common">Pinewood nematode worm</name>
    <name type="synonym">Aphelenchoides xylophilus</name>
    <dbReference type="NCBI Taxonomy" id="6326"/>
    <lineage>
        <taxon>Eukaryota</taxon>
        <taxon>Metazoa</taxon>
        <taxon>Ecdysozoa</taxon>
        <taxon>Nematoda</taxon>
        <taxon>Chromadorea</taxon>
        <taxon>Rhabditida</taxon>
        <taxon>Tylenchina</taxon>
        <taxon>Tylenchomorpha</taxon>
        <taxon>Aphelenchoidea</taxon>
        <taxon>Aphelenchoididae</taxon>
        <taxon>Bursaphelenchus</taxon>
    </lineage>
</organism>
<feature type="region of interest" description="Disordered" evidence="1">
    <location>
        <begin position="808"/>
        <end position="880"/>
    </location>
</feature>
<evidence type="ECO:0000256" key="1">
    <source>
        <dbReference type="SAM" id="MobiDB-lite"/>
    </source>
</evidence>
<dbReference type="InterPro" id="IPR013761">
    <property type="entry name" value="SAM/pointed_sf"/>
</dbReference>
<dbReference type="AlphaFoldDB" id="A0A1I7SWZ5"/>
<feature type="compositionally biased region" description="Basic and acidic residues" evidence="1">
    <location>
        <begin position="129"/>
        <end position="141"/>
    </location>
</feature>
<feature type="compositionally biased region" description="Low complexity" evidence="1">
    <location>
        <begin position="191"/>
        <end position="201"/>
    </location>
</feature>
<protein>
    <submittedName>
        <fullName evidence="3">SAM domain-containing protein</fullName>
    </submittedName>
</protein>
<dbReference type="Gene3D" id="1.10.150.50">
    <property type="entry name" value="Transcription Factor, Ets-1"/>
    <property type="match status" value="1"/>
</dbReference>
<evidence type="ECO:0000313" key="2">
    <source>
        <dbReference type="Proteomes" id="UP000095284"/>
    </source>
</evidence>
<feature type="compositionally biased region" description="Low complexity" evidence="1">
    <location>
        <begin position="74"/>
        <end position="87"/>
    </location>
</feature>
<name>A0A1I7SWZ5_BURXY</name>
<evidence type="ECO:0000313" key="3">
    <source>
        <dbReference type="WBParaSite" id="BXY_1757800.1"/>
    </source>
</evidence>
<reference evidence="3" key="1">
    <citation type="submission" date="2016-11" db="UniProtKB">
        <authorList>
            <consortium name="WormBaseParasite"/>
        </authorList>
    </citation>
    <scope>IDENTIFICATION</scope>
</reference>
<sequence>MPDGLSPLESFLLNSGGFAGNAILYGSYQSGVNALNCKTLSCHHYFFGRMSTNPEGPPTLDQPKDSPIIDQKPSVSRSNSVDSSILVIDEDSKDVKEPDTTMEDDDLPPALESQPRAEEMEQVPAFEAPKVENAEKVEDKPPSPPKVSVPKVTLTPSLIPISGPTPSNLIPVTTISASVATAALNSLANSTATTTTSASPAVPTPPKKPRAPRKQAKKQPPPTSQPQYLTPIHGIYPGMPMQYMSAASMMLVNGKPVFVHQGPRPMQVETSKNNSPPNTVQRVQYIQPSMTGAKNNIKMQPQLIQVPPGFIAQQQQQNRQGQQPQQIQVKPPQFVSGGPLRQSLGDCHMVPFGGQMALLNQQNQIVGYCKVAQNSNANSVMAAEPPPKLSPNPQQSTSDEKAPQAKKIKLAEAENGPSTSEKISSGGQIKIPVSQPHFMHLKQAFKIGVPKELLTQMGQSQVISNGNEEKPPSIEMATFNAPLPALEVQKTVFREEASCSSKFQPKPGTKVHQVQGFTIQEPDFTPPPKETKGVHNYIFSPQSSTPSTPLSNPSSIEIKEKRETERKSEKIQTKEKTIQKLQKENKVKPKVGRKTKVEKPAEFTPKLAPKVEKHPSSTPRKMPEHGVKKIKSAGNTPQSIEDKRLRKKNRELEGLLNMDFGPGKNPFKVGPVKTTSADTFRDEVLISQQQIQKHVQAEEKPHPSEIRAVSRTPAAPPRRVGRPSNDKKADRPRRSMQNSSGYKKLFDDDFEEEDNSDSVIDDESERQSVKSQISEGGCLFCHKASKSKKNPQYCNKCQVQEKLGHHVDLGGSQDSNGLEHSECSSTSSSSRPPSTKPAPISSLPPQPSPSRHLQPSTSVPHPIQKVAPIPENPKNGGHLGMDELKKRPVASWSLDEVAAWAAIVHCSDVVINELKEQEIDGDALVVLLQQQQLRSGLSLKLGPAVKLERDLRAILEEQKALGVV</sequence>
<feature type="region of interest" description="Disordered" evidence="1">
    <location>
        <begin position="191"/>
        <end position="229"/>
    </location>
</feature>
<accession>A0A1I7SWZ5</accession>
<feature type="region of interest" description="Disordered" evidence="1">
    <location>
        <begin position="312"/>
        <end position="340"/>
    </location>
</feature>
<feature type="compositionally biased region" description="Low complexity" evidence="1">
    <location>
        <begin position="824"/>
        <end position="841"/>
    </location>
</feature>
<feature type="region of interest" description="Disordered" evidence="1">
    <location>
        <begin position="380"/>
        <end position="428"/>
    </location>
</feature>
<proteinExistence type="predicted"/>
<feature type="compositionally biased region" description="Low complexity" evidence="1">
    <location>
        <begin position="540"/>
        <end position="556"/>
    </location>
</feature>
<feature type="compositionally biased region" description="Basic and acidic residues" evidence="1">
    <location>
        <begin position="609"/>
        <end position="627"/>
    </location>
</feature>